<feature type="domain" description="DUF1330" evidence="1">
    <location>
        <begin position="3"/>
        <end position="95"/>
    </location>
</feature>
<evidence type="ECO:0000259" key="1">
    <source>
        <dbReference type="Pfam" id="PF07045"/>
    </source>
</evidence>
<dbReference type="Gene3D" id="3.30.70.100">
    <property type="match status" value="1"/>
</dbReference>
<dbReference type="InterPro" id="IPR011008">
    <property type="entry name" value="Dimeric_a/b-barrel"/>
</dbReference>
<dbReference type="Proteomes" id="UP000051587">
    <property type="component" value="Unassembled WGS sequence"/>
</dbReference>
<gene>
    <name evidence="2" type="ORF">TG4357_03173</name>
</gene>
<dbReference type="InterPro" id="IPR010753">
    <property type="entry name" value="DUF1330"/>
</dbReference>
<name>A0A0P1G4G8_THAGE</name>
<dbReference type="AlphaFoldDB" id="A0A0P1G4G8"/>
<organism evidence="2 3">
    <name type="scientific">Thalassovita gelatinovora</name>
    <name type="common">Thalassobius gelatinovorus</name>
    <dbReference type="NCBI Taxonomy" id="53501"/>
    <lineage>
        <taxon>Bacteria</taxon>
        <taxon>Pseudomonadati</taxon>
        <taxon>Pseudomonadota</taxon>
        <taxon>Alphaproteobacteria</taxon>
        <taxon>Rhodobacterales</taxon>
        <taxon>Roseobacteraceae</taxon>
        <taxon>Thalassovita</taxon>
    </lineage>
</organism>
<dbReference type="Pfam" id="PF07045">
    <property type="entry name" value="DUF1330"/>
    <property type="match status" value="1"/>
</dbReference>
<dbReference type="STRING" id="53501.SAMN04488043_10187"/>
<dbReference type="OrthoDB" id="9806380at2"/>
<evidence type="ECO:0000313" key="3">
    <source>
        <dbReference type="Proteomes" id="UP000051587"/>
    </source>
</evidence>
<proteinExistence type="predicted"/>
<reference evidence="2 3" key="1">
    <citation type="submission" date="2015-09" db="EMBL/GenBank/DDBJ databases">
        <authorList>
            <consortium name="Swine Surveillance"/>
        </authorList>
    </citation>
    <scope>NUCLEOTIDE SEQUENCE [LARGE SCALE GENOMIC DNA]</scope>
    <source>
        <strain evidence="2 3">CECT 4357</strain>
    </source>
</reference>
<keyword evidence="3" id="KW-1185">Reference proteome</keyword>
<sequence>MSKGYWVAHVDVDDPARYEDYKRANAAPFAEYGAKFLVRGGPGVTKEGATRARTVVIEFPSYEAALACYESDGYQRAKALRDPISTGDMVIVAGYDG</sequence>
<dbReference type="EMBL" id="CYSA01000026">
    <property type="protein sequence ID" value="CUH67725.1"/>
    <property type="molecule type" value="Genomic_DNA"/>
</dbReference>
<dbReference type="PANTHER" id="PTHR41521:SF4">
    <property type="entry name" value="BLR0684 PROTEIN"/>
    <property type="match status" value="1"/>
</dbReference>
<dbReference type="RefSeq" id="WP_058263848.1">
    <property type="nucleotide sequence ID" value="NZ_CP051181.1"/>
</dbReference>
<accession>A0A0P1G4G8</accession>
<dbReference type="PANTHER" id="PTHR41521">
    <property type="match status" value="1"/>
</dbReference>
<evidence type="ECO:0000313" key="2">
    <source>
        <dbReference type="EMBL" id="CUH67725.1"/>
    </source>
</evidence>
<protein>
    <recommendedName>
        <fullName evidence="1">DUF1330 domain-containing protein</fullName>
    </recommendedName>
</protein>
<dbReference type="SUPFAM" id="SSF54909">
    <property type="entry name" value="Dimeric alpha+beta barrel"/>
    <property type="match status" value="1"/>
</dbReference>